<dbReference type="Pfam" id="PF00339">
    <property type="entry name" value="Arrestin_N"/>
    <property type="match status" value="1"/>
</dbReference>
<dbReference type="GO" id="GO:0005886">
    <property type="term" value="C:plasma membrane"/>
    <property type="evidence" value="ECO:0007669"/>
    <property type="project" value="TreeGrafter"/>
</dbReference>
<dbReference type="GO" id="GO:0070086">
    <property type="term" value="P:ubiquitin-dependent endocytosis"/>
    <property type="evidence" value="ECO:0007669"/>
    <property type="project" value="TreeGrafter"/>
</dbReference>
<feature type="region of interest" description="Disordered" evidence="1">
    <location>
        <begin position="623"/>
        <end position="770"/>
    </location>
</feature>
<feature type="region of interest" description="Disordered" evidence="1">
    <location>
        <begin position="578"/>
        <end position="611"/>
    </location>
</feature>
<dbReference type="InterPro" id="IPR011021">
    <property type="entry name" value="Arrestin-like_N"/>
</dbReference>
<dbReference type="GO" id="GO:0031625">
    <property type="term" value="F:ubiquitin protein ligase binding"/>
    <property type="evidence" value="ECO:0007669"/>
    <property type="project" value="TreeGrafter"/>
</dbReference>
<feature type="region of interest" description="Disordered" evidence="1">
    <location>
        <begin position="512"/>
        <end position="542"/>
    </location>
</feature>
<dbReference type="Proteomes" id="UP000030752">
    <property type="component" value="Unassembled WGS sequence"/>
</dbReference>
<gene>
    <name evidence="3" type="ORF">HMPREF1541_06427</name>
</gene>
<feature type="compositionally biased region" description="Basic and acidic residues" evidence="1">
    <location>
        <begin position="281"/>
        <end position="295"/>
    </location>
</feature>
<dbReference type="eggNOG" id="ENOG502QTQN">
    <property type="taxonomic scope" value="Eukaryota"/>
</dbReference>
<dbReference type="RefSeq" id="XP_008718981.1">
    <property type="nucleotide sequence ID" value="XM_008720759.1"/>
</dbReference>
<evidence type="ECO:0000313" key="3">
    <source>
        <dbReference type="EMBL" id="ETN38392.1"/>
    </source>
</evidence>
<accession>W2RPL3</accession>
<dbReference type="FunCoup" id="W2RPL3">
    <property type="interactions" value="16"/>
</dbReference>
<feature type="region of interest" description="Disordered" evidence="1">
    <location>
        <begin position="205"/>
        <end position="305"/>
    </location>
</feature>
<dbReference type="VEuPathDB" id="FungiDB:HMPREF1541_06427"/>
<evidence type="ECO:0000313" key="4">
    <source>
        <dbReference type="Proteomes" id="UP000030752"/>
    </source>
</evidence>
<dbReference type="AlphaFoldDB" id="W2RPL3"/>
<feature type="compositionally biased region" description="Polar residues" evidence="1">
    <location>
        <begin position="219"/>
        <end position="240"/>
    </location>
</feature>
<dbReference type="InterPro" id="IPR014752">
    <property type="entry name" value="Arrestin-like_C"/>
</dbReference>
<evidence type="ECO:0000256" key="1">
    <source>
        <dbReference type="SAM" id="MobiDB-lite"/>
    </source>
</evidence>
<dbReference type="GO" id="GO:0030674">
    <property type="term" value="F:protein-macromolecule adaptor activity"/>
    <property type="evidence" value="ECO:0007669"/>
    <property type="project" value="TreeGrafter"/>
</dbReference>
<proteinExistence type="predicted"/>
<dbReference type="STRING" id="1220924.W2RPL3"/>
<feature type="compositionally biased region" description="Low complexity" evidence="1">
    <location>
        <begin position="261"/>
        <end position="277"/>
    </location>
</feature>
<protein>
    <recommendedName>
        <fullName evidence="2">Arrestin-like N-terminal domain-containing protein</fullName>
    </recommendedName>
</protein>
<dbReference type="InParanoid" id="W2RPL3"/>
<dbReference type="OrthoDB" id="7785529at2759"/>
<feature type="compositionally biased region" description="Pro residues" evidence="1">
    <location>
        <begin position="592"/>
        <end position="604"/>
    </location>
</feature>
<reference evidence="3 4" key="1">
    <citation type="submission" date="2013-03" db="EMBL/GenBank/DDBJ databases">
        <title>The Genome Sequence of Phialophora europaea CBS 101466.</title>
        <authorList>
            <consortium name="The Broad Institute Genomics Platform"/>
            <person name="Cuomo C."/>
            <person name="de Hoog S."/>
            <person name="Gorbushina A."/>
            <person name="Walker B."/>
            <person name="Young S.K."/>
            <person name="Zeng Q."/>
            <person name="Gargeya S."/>
            <person name="Fitzgerald M."/>
            <person name="Haas B."/>
            <person name="Abouelleil A."/>
            <person name="Allen A.W."/>
            <person name="Alvarado L."/>
            <person name="Arachchi H.M."/>
            <person name="Berlin A.M."/>
            <person name="Chapman S.B."/>
            <person name="Gainer-Dewar J."/>
            <person name="Goldberg J."/>
            <person name="Griggs A."/>
            <person name="Gujja S."/>
            <person name="Hansen M."/>
            <person name="Howarth C."/>
            <person name="Imamovic A."/>
            <person name="Ireland A."/>
            <person name="Larimer J."/>
            <person name="McCowan C."/>
            <person name="Murphy C."/>
            <person name="Pearson M."/>
            <person name="Poon T.W."/>
            <person name="Priest M."/>
            <person name="Roberts A."/>
            <person name="Saif S."/>
            <person name="Shea T."/>
            <person name="Sisk P."/>
            <person name="Sykes S."/>
            <person name="Wortman J."/>
            <person name="Nusbaum C."/>
            <person name="Birren B."/>
        </authorList>
    </citation>
    <scope>NUCLEOTIDE SEQUENCE [LARGE SCALE GENOMIC DNA]</scope>
    <source>
        <strain evidence="3 4">CBS 101466</strain>
    </source>
</reference>
<feature type="compositionally biased region" description="Basic and acidic residues" evidence="1">
    <location>
        <begin position="752"/>
        <end position="770"/>
    </location>
</feature>
<dbReference type="InterPro" id="IPR050357">
    <property type="entry name" value="Arrestin_domain-protein"/>
</dbReference>
<feature type="compositionally biased region" description="Low complexity" evidence="1">
    <location>
        <begin position="296"/>
        <end position="305"/>
    </location>
</feature>
<dbReference type="SUPFAM" id="SSF81296">
    <property type="entry name" value="E set domains"/>
    <property type="match status" value="1"/>
</dbReference>
<feature type="compositionally biased region" description="Low complexity" evidence="1">
    <location>
        <begin position="241"/>
        <end position="253"/>
    </location>
</feature>
<keyword evidence="4" id="KW-1185">Reference proteome</keyword>
<evidence type="ECO:0000259" key="2">
    <source>
        <dbReference type="Pfam" id="PF00339"/>
    </source>
</evidence>
<dbReference type="Gene3D" id="2.60.40.640">
    <property type="match status" value="1"/>
</dbReference>
<feature type="domain" description="Arrestin-like N-terminal" evidence="2">
    <location>
        <begin position="45"/>
        <end position="178"/>
    </location>
</feature>
<dbReference type="PANTHER" id="PTHR11188:SF161">
    <property type="entry name" value="PH-RESPONSE REGULATOR PROTEIN PALF_RIM8"/>
    <property type="match status" value="1"/>
</dbReference>
<organism evidence="3 4">
    <name type="scientific">Cyphellophora europaea (strain CBS 101466)</name>
    <name type="common">Phialophora europaea</name>
    <dbReference type="NCBI Taxonomy" id="1220924"/>
    <lineage>
        <taxon>Eukaryota</taxon>
        <taxon>Fungi</taxon>
        <taxon>Dikarya</taxon>
        <taxon>Ascomycota</taxon>
        <taxon>Pezizomycotina</taxon>
        <taxon>Eurotiomycetes</taxon>
        <taxon>Chaetothyriomycetidae</taxon>
        <taxon>Chaetothyriales</taxon>
        <taxon>Cyphellophoraceae</taxon>
        <taxon>Cyphellophora</taxon>
    </lineage>
</organism>
<dbReference type="PANTHER" id="PTHR11188">
    <property type="entry name" value="ARRESTIN DOMAIN CONTAINING PROTEIN"/>
    <property type="match status" value="1"/>
</dbReference>
<dbReference type="EMBL" id="KB822722">
    <property type="protein sequence ID" value="ETN38392.1"/>
    <property type="molecule type" value="Genomic_DNA"/>
</dbReference>
<dbReference type="HOGENOM" id="CLU_006001_0_0_1"/>
<name>W2RPL3_CYPE1</name>
<dbReference type="InterPro" id="IPR014756">
    <property type="entry name" value="Ig_E-set"/>
</dbReference>
<dbReference type="GO" id="GO:0005829">
    <property type="term" value="C:cytosol"/>
    <property type="evidence" value="ECO:0007669"/>
    <property type="project" value="TreeGrafter"/>
</dbReference>
<feature type="compositionally biased region" description="Pro residues" evidence="1">
    <location>
        <begin position="686"/>
        <end position="696"/>
    </location>
</feature>
<feature type="compositionally biased region" description="Basic and acidic residues" evidence="1">
    <location>
        <begin position="703"/>
        <end position="715"/>
    </location>
</feature>
<dbReference type="GeneID" id="19973766"/>
<sequence length="770" mass="84035">MPLDTLFTNPSPDVPRSKSILSRFSNPLSKHARNMFDLAIEPLDPFKVYTAGETVKGHLVLTVTKGFDITHLVVALHGYAKVFKHQVTTGEGLGSSDCVVNGKGTRGFEYHGNGLASLFQEEQILCGSGFLKKQVYKFAFELQFPSKSMPSTLDFERGTVGYMISATLTRPVTMVPTHNVFKTINFKDSLDIEPMNTPKSRVISLEPVSKRGKVKRVNPATSVGTGNTSSRGRLTRQDTQNSTATSNTTTAPLNNPPLSPSPSDDTVATTPTTSSTSFRQVELDSQNRKRSDDTRSTATSSSGSAVTAIAELQRHGALPGDSIPVRVSVTHTKPYVKGIVIATLYRVGRIDMHPAIPLANTGKGKRSEYEDVYPKSRTGLGGLYFASSSPSSVFRKDLSQSSTMMVIDPTTLTADIKTTIKVPENAFPTIANVPGGMIQFTYHIEVVVDLFGKLGETRFLPRLTSGEPTFTTALGNSNQLTHEWSNSILDTTSLRRNKSVVTFELSVTIGTKDSSRGKKPAVPLVETQVSNDHPSQDGYDEEYWNGNTDEYWYYDENGQPQYYDPYYYEGYEGDYGYWDGQQYPPHGEPQHRPPPTAEFPPPAPHQEGDEKTRLRRQEELLMPSQPPQEGESSSSDTRLSPSAPVLDGGARDAEQARSGITTPSTPGPPASVASARSADTVRPWTASPPPPPPPPHSASADMHATEDKQELERRRIMAQASAPPQVEAGEGSSSRPVPAPMAPSAPVLPDDGYIHVDGHDQEHELPEYQR</sequence>